<proteinExistence type="predicted"/>
<name>A0A0S4PSY3_9HELI</name>
<gene>
    <name evidence="1" type="ORF">BN2458_PEG0163</name>
</gene>
<dbReference type="EMBL" id="LN907858">
    <property type="protein sequence ID" value="CUU39050.1"/>
    <property type="molecule type" value="Genomic_DNA"/>
</dbReference>
<dbReference type="PATRIC" id="fig|76936.10.peg.158"/>
<reference evidence="2" key="1">
    <citation type="submission" date="2015-11" db="EMBL/GenBank/DDBJ databases">
        <authorList>
            <person name="Anvar S.Y."/>
        </authorList>
    </citation>
    <scope>NUCLEOTIDE SEQUENCE [LARGE SCALE GENOMIC DNA]</scope>
</reference>
<accession>A0A0S4PSY3</accession>
<dbReference type="Proteomes" id="UP000064525">
    <property type="component" value="Chromosome I"/>
</dbReference>
<dbReference type="AlphaFoldDB" id="A0A0S4PSY3"/>
<organism evidence="1 2">
    <name type="scientific">Helicobacter typhlonius</name>
    <dbReference type="NCBI Taxonomy" id="76936"/>
    <lineage>
        <taxon>Bacteria</taxon>
        <taxon>Pseudomonadati</taxon>
        <taxon>Campylobacterota</taxon>
        <taxon>Epsilonproteobacteria</taxon>
        <taxon>Campylobacterales</taxon>
        <taxon>Helicobacteraceae</taxon>
        <taxon>Helicobacter</taxon>
    </lineage>
</organism>
<protein>
    <submittedName>
        <fullName evidence="1">Uncharacterized protein</fullName>
    </submittedName>
</protein>
<sequence length="67" mass="8273">MGILKTTTIKKFLQMQRTHLKKHERYQDKQECIFQIVQQREDELIHSFRNQADILIEYMQEVLTPYF</sequence>
<evidence type="ECO:0000313" key="2">
    <source>
        <dbReference type="Proteomes" id="UP000064525"/>
    </source>
</evidence>
<dbReference type="KEGG" id="hty:BN2458_PEG0163"/>
<evidence type="ECO:0000313" key="1">
    <source>
        <dbReference type="EMBL" id="CUU39050.1"/>
    </source>
</evidence>